<dbReference type="EMBL" id="VSSQ01000027">
    <property type="protein sequence ID" value="MPL65186.1"/>
    <property type="molecule type" value="Genomic_DNA"/>
</dbReference>
<comment type="caution">
    <text evidence="2">The sequence shown here is derived from an EMBL/GenBank/DDBJ whole genome shotgun (WGS) entry which is preliminary data.</text>
</comment>
<protein>
    <submittedName>
        <fullName evidence="2">Uncharacterized protein</fullName>
    </submittedName>
</protein>
<gene>
    <name evidence="2" type="ORF">SDC9_10849</name>
</gene>
<evidence type="ECO:0000313" key="2">
    <source>
        <dbReference type="EMBL" id="MPL65186.1"/>
    </source>
</evidence>
<feature type="region of interest" description="Disordered" evidence="1">
    <location>
        <begin position="22"/>
        <end position="52"/>
    </location>
</feature>
<proteinExistence type="predicted"/>
<sequence>MFRIRGDVLVQLSLFLVSATYNPGAKHNGVEEDDFTHLESKRRGTNEEYQGL</sequence>
<evidence type="ECO:0000256" key="1">
    <source>
        <dbReference type="SAM" id="MobiDB-lite"/>
    </source>
</evidence>
<feature type="compositionally biased region" description="Basic and acidic residues" evidence="1">
    <location>
        <begin position="35"/>
        <end position="46"/>
    </location>
</feature>
<reference evidence="2" key="1">
    <citation type="submission" date="2019-08" db="EMBL/GenBank/DDBJ databases">
        <authorList>
            <person name="Kucharzyk K."/>
            <person name="Murdoch R.W."/>
            <person name="Higgins S."/>
            <person name="Loffler F."/>
        </authorList>
    </citation>
    <scope>NUCLEOTIDE SEQUENCE</scope>
</reference>
<dbReference type="AlphaFoldDB" id="A0A644TDY6"/>
<name>A0A644TDY6_9ZZZZ</name>
<organism evidence="2">
    <name type="scientific">bioreactor metagenome</name>
    <dbReference type="NCBI Taxonomy" id="1076179"/>
    <lineage>
        <taxon>unclassified sequences</taxon>
        <taxon>metagenomes</taxon>
        <taxon>ecological metagenomes</taxon>
    </lineage>
</organism>
<accession>A0A644TDY6</accession>